<evidence type="ECO:0000256" key="3">
    <source>
        <dbReference type="ARBA" id="ARBA00022603"/>
    </source>
</evidence>
<dbReference type="CDD" id="cd02440">
    <property type="entry name" value="AdoMet_MTases"/>
    <property type="match status" value="1"/>
</dbReference>
<feature type="binding site" evidence="6">
    <location>
        <position position="133"/>
    </location>
    <ligand>
        <name>S-adenosyl-L-methionine</name>
        <dbReference type="ChEBI" id="CHEBI:59789"/>
    </ligand>
</feature>
<organism evidence="7 8">
    <name type="scientific">Candidatus Termititenax persephonae</name>
    <dbReference type="NCBI Taxonomy" id="2218525"/>
    <lineage>
        <taxon>Bacteria</taxon>
        <taxon>Bacillati</taxon>
        <taxon>Candidatus Margulisiibacteriota</taxon>
        <taxon>Candidatus Termititenacia</taxon>
        <taxon>Candidatus Termititenacales</taxon>
        <taxon>Candidatus Termititenacaceae</taxon>
        <taxon>Candidatus Termititenax</taxon>
    </lineage>
</organism>
<evidence type="ECO:0000256" key="2">
    <source>
        <dbReference type="ARBA" id="ARBA00022552"/>
    </source>
</evidence>
<keyword evidence="2 6" id="KW-0698">rRNA processing</keyword>
<comment type="function">
    <text evidence="6">Specifically methylates the N7 position of a guanine in 16S rRNA.</text>
</comment>
<keyword evidence="4 6" id="KW-0808">Transferase</keyword>
<dbReference type="Proteomes" id="UP000275925">
    <property type="component" value="Unassembled WGS sequence"/>
</dbReference>
<feature type="binding site" evidence="6">
    <location>
        <begin position="114"/>
        <end position="115"/>
    </location>
    <ligand>
        <name>S-adenosyl-L-methionine</name>
        <dbReference type="ChEBI" id="CHEBI:59789"/>
    </ligand>
</feature>
<dbReference type="PIRSF" id="PIRSF003078">
    <property type="entry name" value="GidB"/>
    <property type="match status" value="1"/>
</dbReference>
<evidence type="ECO:0000313" key="7">
    <source>
        <dbReference type="EMBL" id="GBR77100.1"/>
    </source>
</evidence>
<dbReference type="NCBIfam" id="TIGR00138">
    <property type="entry name" value="rsmG_gidB"/>
    <property type="match status" value="1"/>
</dbReference>
<reference evidence="7 8" key="1">
    <citation type="journal article" date="2019" name="ISME J.">
        <title>Genome analyses of uncultured TG2/ZB3 bacteria in 'Margulisbacteria' specifically attached to ectosymbiotic spirochetes of protists in the termite gut.</title>
        <authorList>
            <person name="Utami Y.D."/>
            <person name="Kuwahara H."/>
            <person name="Igai K."/>
            <person name="Murakami T."/>
            <person name="Sugaya K."/>
            <person name="Morikawa T."/>
            <person name="Nagura Y."/>
            <person name="Yuki M."/>
            <person name="Deevong P."/>
            <person name="Inoue T."/>
            <person name="Kihara K."/>
            <person name="Lo N."/>
            <person name="Yamada A."/>
            <person name="Ohkuma M."/>
            <person name="Hongoh Y."/>
        </authorList>
    </citation>
    <scope>NUCLEOTIDE SEQUENCE [LARGE SCALE GENOMIC DNA]</scope>
    <source>
        <strain evidence="7">NkOx7-02</strain>
    </source>
</reference>
<name>A0A388TJY0_9BACT</name>
<keyword evidence="3 6" id="KW-0489">Methyltransferase</keyword>
<evidence type="ECO:0000313" key="8">
    <source>
        <dbReference type="Proteomes" id="UP000275925"/>
    </source>
</evidence>
<dbReference type="InterPro" id="IPR003682">
    <property type="entry name" value="rRNA_ssu_MeTfrase_G"/>
</dbReference>
<keyword evidence="1 6" id="KW-0963">Cytoplasm</keyword>
<gene>
    <name evidence="6 7" type="primary">rsmG</name>
    <name evidence="7" type="ORF">NO2_1545</name>
</gene>
<dbReference type="EMBL" id="BGZO01000104">
    <property type="protein sequence ID" value="GBR77100.1"/>
    <property type="molecule type" value="Genomic_DNA"/>
</dbReference>
<proteinExistence type="inferred from homology"/>
<evidence type="ECO:0000256" key="4">
    <source>
        <dbReference type="ARBA" id="ARBA00022679"/>
    </source>
</evidence>
<keyword evidence="8" id="KW-1185">Reference proteome</keyword>
<dbReference type="EC" id="2.1.1.-" evidence="6"/>
<dbReference type="SUPFAM" id="SSF53335">
    <property type="entry name" value="S-adenosyl-L-methionine-dependent methyltransferases"/>
    <property type="match status" value="1"/>
</dbReference>
<accession>A0A388TJY0</accession>
<feature type="binding site" evidence="6">
    <location>
        <position position="68"/>
    </location>
    <ligand>
        <name>S-adenosyl-L-methionine</name>
        <dbReference type="ChEBI" id="CHEBI:59789"/>
    </ligand>
</feature>
<feature type="binding site" evidence="6">
    <location>
        <position position="63"/>
    </location>
    <ligand>
        <name>S-adenosyl-L-methionine</name>
        <dbReference type="ChEBI" id="CHEBI:59789"/>
    </ligand>
</feature>
<dbReference type="AlphaFoldDB" id="A0A388TJY0"/>
<comment type="caution">
    <text evidence="7">The sequence shown here is derived from an EMBL/GenBank/DDBJ whole genome shotgun (WGS) entry which is preliminary data.</text>
</comment>
<dbReference type="Pfam" id="PF02527">
    <property type="entry name" value="GidB"/>
    <property type="match status" value="1"/>
</dbReference>
<keyword evidence="5 6" id="KW-0949">S-adenosyl-L-methionine</keyword>
<dbReference type="InterPro" id="IPR029063">
    <property type="entry name" value="SAM-dependent_MTases_sf"/>
</dbReference>
<dbReference type="PANTHER" id="PTHR31760:SF0">
    <property type="entry name" value="S-ADENOSYL-L-METHIONINE-DEPENDENT METHYLTRANSFERASES SUPERFAMILY PROTEIN"/>
    <property type="match status" value="1"/>
</dbReference>
<sequence length="202" mass="22435">MNPFYEKLFALQTAYNAHTNITRISSREDFYVKHIEDSLALLPFLETDSGAGAGAKFCLFDLGTGAGYPGLPLAIERPGLRVTLNDATLKKIKYVQSVLDALPLPNTEAVWARAEKLGQQREYRGRYDFVAARAVAEIKELLQLSAPFLRLGGRVLLMKAKNVDAEISAAKRTAARNELSLLDVVKYKLANMDRAIVVYTKQ</sequence>
<protein>
    <recommendedName>
        <fullName evidence="6">Ribosomal RNA small subunit methyltransferase G</fullName>
        <ecNumber evidence="6">2.1.1.-</ecNumber>
    </recommendedName>
    <alternativeName>
        <fullName evidence="6">16S rRNA 7-methylguanosine methyltransferase</fullName>
        <shortName evidence="6">16S rRNA m7G methyltransferase</shortName>
    </alternativeName>
</protein>
<dbReference type="GO" id="GO:0005829">
    <property type="term" value="C:cytosol"/>
    <property type="evidence" value="ECO:0007669"/>
    <property type="project" value="TreeGrafter"/>
</dbReference>
<dbReference type="PANTHER" id="PTHR31760">
    <property type="entry name" value="S-ADENOSYL-L-METHIONINE-DEPENDENT METHYLTRANSFERASES SUPERFAMILY PROTEIN"/>
    <property type="match status" value="1"/>
</dbReference>
<evidence type="ECO:0000256" key="1">
    <source>
        <dbReference type="ARBA" id="ARBA00022490"/>
    </source>
</evidence>
<comment type="similarity">
    <text evidence="6">Belongs to the methyltransferase superfamily. RNA methyltransferase RsmG family.</text>
</comment>
<evidence type="ECO:0000256" key="5">
    <source>
        <dbReference type="ARBA" id="ARBA00022691"/>
    </source>
</evidence>
<comment type="subcellular location">
    <subcellularLocation>
        <location evidence="6">Cytoplasm</location>
    </subcellularLocation>
</comment>
<dbReference type="HAMAP" id="MF_00074">
    <property type="entry name" value="16SrRNA_methyltr_G"/>
    <property type="match status" value="1"/>
</dbReference>
<dbReference type="Gene3D" id="3.40.50.150">
    <property type="entry name" value="Vaccinia Virus protein VP39"/>
    <property type="match status" value="1"/>
</dbReference>
<evidence type="ECO:0000256" key="6">
    <source>
        <dbReference type="HAMAP-Rule" id="MF_00074"/>
    </source>
</evidence>
<feature type="binding site" evidence="6">
    <location>
        <begin position="86"/>
        <end position="88"/>
    </location>
    <ligand>
        <name>S-adenosyl-L-methionine</name>
        <dbReference type="ChEBI" id="CHEBI:59789"/>
    </ligand>
</feature>
<dbReference type="GO" id="GO:0070043">
    <property type="term" value="F:rRNA (guanine-N7-)-methyltransferase activity"/>
    <property type="evidence" value="ECO:0007669"/>
    <property type="project" value="UniProtKB-UniRule"/>
</dbReference>